<dbReference type="Pfam" id="PF03466">
    <property type="entry name" value="LysR_substrate"/>
    <property type="match status" value="1"/>
</dbReference>
<dbReference type="Proteomes" id="UP000028488">
    <property type="component" value="Chromosome"/>
</dbReference>
<gene>
    <name evidence="7" type="ORF">EP51_02465</name>
</gene>
<evidence type="ECO:0000256" key="5">
    <source>
        <dbReference type="ARBA" id="ARBA00023163"/>
    </source>
</evidence>
<dbReference type="AlphaFoldDB" id="A0A076EJ84"/>
<proteinExistence type="inferred from homology"/>
<dbReference type="PANTHER" id="PTHR30346:SF29">
    <property type="entry name" value="LYSR SUBSTRATE-BINDING"/>
    <property type="match status" value="1"/>
</dbReference>
<accession>A0A076EJ84</accession>
<keyword evidence="2" id="KW-0805">Transcription regulation</keyword>
<keyword evidence="3" id="KW-0238">DNA-binding</keyword>
<comment type="similarity">
    <text evidence="1">Belongs to the LysR transcriptional regulatory family.</text>
</comment>
<dbReference type="RefSeq" id="WP_112298333.1">
    <property type="nucleotide sequence ID" value="NZ_CP008947.1"/>
</dbReference>
<dbReference type="GO" id="GO:0032993">
    <property type="term" value="C:protein-DNA complex"/>
    <property type="evidence" value="ECO:0007669"/>
    <property type="project" value="TreeGrafter"/>
</dbReference>
<evidence type="ECO:0000259" key="6">
    <source>
        <dbReference type="PROSITE" id="PS50931"/>
    </source>
</evidence>
<dbReference type="EMBL" id="CP008947">
    <property type="protein sequence ID" value="AII03534.1"/>
    <property type="molecule type" value="Genomic_DNA"/>
</dbReference>
<dbReference type="GO" id="GO:0003700">
    <property type="term" value="F:DNA-binding transcription factor activity"/>
    <property type="evidence" value="ECO:0007669"/>
    <property type="project" value="InterPro"/>
</dbReference>
<dbReference type="Gene3D" id="1.10.10.10">
    <property type="entry name" value="Winged helix-like DNA-binding domain superfamily/Winged helix DNA-binding domain"/>
    <property type="match status" value="1"/>
</dbReference>
<organism evidence="7 8">
    <name type="scientific">Rhodococcus opacus</name>
    <name type="common">Nocardia opaca</name>
    <dbReference type="NCBI Taxonomy" id="37919"/>
    <lineage>
        <taxon>Bacteria</taxon>
        <taxon>Bacillati</taxon>
        <taxon>Actinomycetota</taxon>
        <taxon>Actinomycetes</taxon>
        <taxon>Mycobacteriales</taxon>
        <taxon>Nocardiaceae</taxon>
        <taxon>Rhodococcus</taxon>
    </lineage>
</organism>
<evidence type="ECO:0000256" key="4">
    <source>
        <dbReference type="ARBA" id="ARBA00023159"/>
    </source>
</evidence>
<sequence>MNMSLAHLVALRELARRGTMVAVAEELGYTAGAVSQQIAALEKAVGSRLVTRVGRNVVLTDSGTVLAEHAVKILSAEQSALDALRAVHDDVAAPLLLGTFGSTAAALLPPVVAAAQRKYPHLALSSRELDVDEAATAVQRGQVDVAFGLDYPNSPMPRTPDIEMITLRSERFGLAVSSGAYGIRTEGTIDLREAAEWNWILPPAETQFGRAVRIACRQEGFEPIVRHEIVDTAVSLALAGKGLGAAPVTDMMIRLNSSVPIIRVDLEQEIGRRIVLIRLAGSETRPTVRAITDIVRAAVDPASTAAEKI</sequence>
<dbReference type="InterPro" id="IPR036388">
    <property type="entry name" value="WH-like_DNA-bd_sf"/>
</dbReference>
<dbReference type="PANTHER" id="PTHR30346">
    <property type="entry name" value="TRANSCRIPTIONAL DUAL REGULATOR HCAR-RELATED"/>
    <property type="match status" value="1"/>
</dbReference>
<evidence type="ECO:0000313" key="8">
    <source>
        <dbReference type="Proteomes" id="UP000028488"/>
    </source>
</evidence>
<dbReference type="InterPro" id="IPR005119">
    <property type="entry name" value="LysR_subst-bd"/>
</dbReference>
<reference evidence="7 8" key="1">
    <citation type="submission" date="2014-07" db="EMBL/GenBank/DDBJ databases">
        <title>Genome Sequence of Rhodococcus opacus Strain R7, a Biodegrader of Mono- and Polycyclic Aromatic Hydrocarbons.</title>
        <authorList>
            <person name="Di Gennaro P."/>
            <person name="Zampolli J."/>
            <person name="Presti I."/>
            <person name="Cappelletti M."/>
            <person name="D'Ursi P."/>
            <person name="Orro A."/>
            <person name="Mezzelani A."/>
            <person name="Milanesi L."/>
        </authorList>
    </citation>
    <scope>NUCLEOTIDE SEQUENCE [LARGE SCALE GENOMIC DNA]</scope>
    <source>
        <strain evidence="7 8">R7</strain>
    </source>
</reference>
<keyword evidence="5" id="KW-0804">Transcription</keyword>
<dbReference type="PROSITE" id="PS50931">
    <property type="entry name" value="HTH_LYSR"/>
    <property type="match status" value="1"/>
</dbReference>
<dbReference type="Pfam" id="PF00126">
    <property type="entry name" value="HTH_1"/>
    <property type="match status" value="1"/>
</dbReference>
<dbReference type="Gene3D" id="3.40.190.290">
    <property type="match status" value="1"/>
</dbReference>
<name>A0A076EJ84_RHOOP</name>
<dbReference type="eggNOG" id="COG0583">
    <property type="taxonomic scope" value="Bacteria"/>
</dbReference>
<evidence type="ECO:0000256" key="2">
    <source>
        <dbReference type="ARBA" id="ARBA00023015"/>
    </source>
</evidence>
<evidence type="ECO:0000256" key="1">
    <source>
        <dbReference type="ARBA" id="ARBA00009437"/>
    </source>
</evidence>
<dbReference type="InterPro" id="IPR036390">
    <property type="entry name" value="WH_DNA-bd_sf"/>
</dbReference>
<dbReference type="GO" id="GO:0003677">
    <property type="term" value="F:DNA binding"/>
    <property type="evidence" value="ECO:0007669"/>
    <property type="project" value="UniProtKB-KW"/>
</dbReference>
<dbReference type="InterPro" id="IPR000847">
    <property type="entry name" value="LysR_HTH_N"/>
</dbReference>
<evidence type="ECO:0000313" key="7">
    <source>
        <dbReference type="EMBL" id="AII03534.1"/>
    </source>
</evidence>
<evidence type="ECO:0000256" key="3">
    <source>
        <dbReference type="ARBA" id="ARBA00023125"/>
    </source>
</evidence>
<keyword evidence="4" id="KW-0010">Activator</keyword>
<dbReference type="SUPFAM" id="SSF53850">
    <property type="entry name" value="Periplasmic binding protein-like II"/>
    <property type="match status" value="1"/>
</dbReference>
<dbReference type="SUPFAM" id="SSF46785">
    <property type="entry name" value="Winged helix' DNA-binding domain"/>
    <property type="match status" value="1"/>
</dbReference>
<protein>
    <submittedName>
        <fullName evidence="7">LysR family transcriptional regulator</fullName>
    </submittedName>
</protein>
<feature type="domain" description="HTH lysR-type" evidence="6">
    <location>
        <begin position="3"/>
        <end position="60"/>
    </location>
</feature>